<evidence type="ECO:0000256" key="1">
    <source>
        <dbReference type="ARBA" id="ARBA00004173"/>
    </source>
</evidence>
<keyword evidence="6" id="KW-1185">Reference proteome</keyword>
<gene>
    <name evidence="5" type="ORF">MARPO_0016s0085</name>
</gene>
<keyword evidence="4" id="KW-1015">Disulfide bond</keyword>
<dbReference type="AlphaFoldDB" id="A0A2R6XFZ2"/>
<sequence length="70" mass="7978">MFGFWEKKPPPEPCGEYACEIQACLTKNDFKHERCKHAILKLQKCCEKHDYKSKHCGSLTAILGPSKPKA</sequence>
<dbReference type="OrthoDB" id="13601at2759"/>
<comment type="similarity">
    <text evidence="2">Belongs to the CMC4 family.</text>
</comment>
<dbReference type="EMBL" id="KZ772688">
    <property type="protein sequence ID" value="PTQ45024.1"/>
    <property type="molecule type" value="Genomic_DNA"/>
</dbReference>
<evidence type="ECO:0008006" key="7">
    <source>
        <dbReference type="Google" id="ProtNLM"/>
    </source>
</evidence>
<dbReference type="PANTHER" id="PTHR15590">
    <property type="entry name" value="CX9C MOTIF-CONTAINING PROTEIN 4"/>
    <property type="match status" value="1"/>
</dbReference>
<dbReference type="Pfam" id="PF08991">
    <property type="entry name" value="CMC4"/>
    <property type="match status" value="1"/>
</dbReference>
<evidence type="ECO:0000256" key="4">
    <source>
        <dbReference type="ARBA" id="ARBA00023157"/>
    </source>
</evidence>
<name>A0A2R6XFZ2_MARPO</name>
<dbReference type="InterPro" id="IPR027179">
    <property type="entry name" value="CMC4"/>
</dbReference>
<accession>A0A2R6XFZ2</accession>
<evidence type="ECO:0000313" key="5">
    <source>
        <dbReference type="EMBL" id="PTQ45024.1"/>
    </source>
</evidence>
<reference evidence="6" key="1">
    <citation type="journal article" date="2017" name="Cell">
        <title>Insights into land plant evolution garnered from the Marchantia polymorpha genome.</title>
        <authorList>
            <person name="Bowman J.L."/>
            <person name="Kohchi T."/>
            <person name="Yamato K.T."/>
            <person name="Jenkins J."/>
            <person name="Shu S."/>
            <person name="Ishizaki K."/>
            <person name="Yamaoka S."/>
            <person name="Nishihama R."/>
            <person name="Nakamura Y."/>
            <person name="Berger F."/>
            <person name="Adam C."/>
            <person name="Aki S.S."/>
            <person name="Althoff F."/>
            <person name="Araki T."/>
            <person name="Arteaga-Vazquez M.A."/>
            <person name="Balasubrmanian S."/>
            <person name="Barry K."/>
            <person name="Bauer D."/>
            <person name="Boehm C.R."/>
            <person name="Briginshaw L."/>
            <person name="Caballero-Perez J."/>
            <person name="Catarino B."/>
            <person name="Chen F."/>
            <person name="Chiyoda S."/>
            <person name="Chovatia M."/>
            <person name="Davies K.M."/>
            <person name="Delmans M."/>
            <person name="Demura T."/>
            <person name="Dierschke T."/>
            <person name="Dolan L."/>
            <person name="Dorantes-Acosta A.E."/>
            <person name="Eklund D.M."/>
            <person name="Florent S.N."/>
            <person name="Flores-Sandoval E."/>
            <person name="Fujiyama A."/>
            <person name="Fukuzawa H."/>
            <person name="Galik B."/>
            <person name="Grimanelli D."/>
            <person name="Grimwood J."/>
            <person name="Grossniklaus U."/>
            <person name="Hamada T."/>
            <person name="Haseloff J."/>
            <person name="Hetherington A.J."/>
            <person name="Higo A."/>
            <person name="Hirakawa Y."/>
            <person name="Hundley H.N."/>
            <person name="Ikeda Y."/>
            <person name="Inoue K."/>
            <person name="Inoue S.I."/>
            <person name="Ishida S."/>
            <person name="Jia Q."/>
            <person name="Kakita M."/>
            <person name="Kanazawa T."/>
            <person name="Kawai Y."/>
            <person name="Kawashima T."/>
            <person name="Kennedy M."/>
            <person name="Kinose K."/>
            <person name="Kinoshita T."/>
            <person name="Kohara Y."/>
            <person name="Koide E."/>
            <person name="Komatsu K."/>
            <person name="Kopischke S."/>
            <person name="Kubo M."/>
            <person name="Kyozuka J."/>
            <person name="Lagercrantz U."/>
            <person name="Lin S.S."/>
            <person name="Lindquist E."/>
            <person name="Lipzen A.M."/>
            <person name="Lu C.W."/>
            <person name="De Luna E."/>
            <person name="Martienssen R.A."/>
            <person name="Minamino N."/>
            <person name="Mizutani M."/>
            <person name="Mizutani M."/>
            <person name="Mochizuki N."/>
            <person name="Monte I."/>
            <person name="Mosher R."/>
            <person name="Nagasaki H."/>
            <person name="Nakagami H."/>
            <person name="Naramoto S."/>
            <person name="Nishitani K."/>
            <person name="Ohtani M."/>
            <person name="Okamoto T."/>
            <person name="Okumura M."/>
            <person name="Phillips J."/>
            <person name="Pollak B."/>
            <person name="Reinders A."/>
            <person name="Rovekamp M."/>
            <person name="Sano R."/>
            <person name="Sawa S."/>
            <person name="Schmid M.W."/>
            <person name="Shirakawa M."/>
            <person name="Solano R."/>
            <person name="Spunde A."/>
            <person name="Suetsugu N."/>
            <person name="Sugano S."/>
            <person name="Sugiyama A."/>
            <person name="Sun R."/>
            <person name="Suzuki Y."/>
            <person name="Takenaka M."/>
            <person name="Takezawa D."/>
            <person name="Tomogane H."/>
            <person name="Tsuzuki M."/>
            <person name="Ueda T."/>
            <person name="Umeda M."/>
            <person name="Ward J.M."/>
            <person name="Watanabe Y."/>
            <person name="Yazaki K."/>
            <person name="Yokoyama R."/>
            <person name="Yoshitake Y."/>
            <person name="Yotsui I."/>
            <person name="Zachgo S."/>
            <person name="Schmutz J."/>
        </authorList>
    </citation>
    <scope>NUCLEOTIDE SEQUENCE [LARGE SCALE GENOMIC DNA]</scope>
    <source>
        <strain evidence="6">Tak-1</strain>
    </source>
</reference>
<dbReference type="PANTHER" id="PTHR15590:SF0">
    <property type="entry name" value="CX9C MOTIF-CONTAINING PROTEIN 4"/>
    <property type="match status" value="1"/>
</dbReference>
<evidence type="ECO:0000256" key="2">
    <source>
        <dbReference type="ARBA" id="ARBA00009858"/>
    </source>
</evidence>
<dbReference type="Gene3D" id="1.10.287.1130">
    <property type="entry name" value="CytochromE C oxidase copper chaperone"/>
    <property type="match status" value="1"/>
</dbReference>
<protein>
    <recommendedName>
        <fullName evidence="7">Cx9C motif-containing protein 4</fullName>
    </recommendedName>
</protein>
<comment type="subcellular location">
    <subcellularLocation>
        <location evidence="1">Mitochondrion</location>
    </subcellularLocation>
</comment>
<keyword evidence="3" id="KW-0496">Mitochondrion</keyword>
<organism evidence="5 6">
    <name type="scientific">Marchantia polymorpha</name>
    <name type="common">Common liverwort</name>
    <name type="synonym">Marchantia aquatica</name>
    <dbReference type="NCBI Taxonomy" id="3197"/>
    <lineage>
        <taxon>Eukaryota</taxon>
        <taxon>Viridiplantae</taxon>
        <taxon>Streptophyta</taxon>
        <taxon>Embryophyta</taxon>
        <taxon>Marchantiophyta</taxon>
        <taxon>Marchantiopsida</taxon>
        <taxon>Marchantiidae</taxon>
        <taxon>Marchantiales</taxon>
        <taxon>Marchantiaceae</taxon>
        <taxon>Marchantia</taxon>
    </lineage>
</organism>
<evidence type="ECO:0000256" key="3">
    <source>
        <dbReference type="ARBA" id="ARBA00023128"/>
    </source>
</evidence>
<evidence type="ECO:0000313" key="6">
    <source>
        <dbReference type="Proteomes" id="UP000244005"/>
    </source>
</evidence>
<dbReference type="OMA" id="CNYNSTH"/>
<dbReference type="SUPFAM" id="SSF47072">
    <property type="entry name" value="Cysteine alpha-hairpin motif"/>
    <property type="match status" value="1"/>
</dbReference>
<dbReference type="InterPro" id="IPR009069">
    <property type="entry name" value="Cys_alpha_HP_mot_SF"/>
</dbReference>
<dbReference type="GO" id="GO:0005739">
    <property type="term" value="C:mitochondrion"/>
    <property type="evidence" value="ECO:0007669"/>
    <property type="project" value="UniProtKB-SubCell"/>
</dbReference>
<dbReference type="Proteomes" id="UP000244005">
    <property type="component" value="Unassembled WGS sequence"/>
</dbReference>
<proteinExistence type="inferred from homology"/>